<protein>
    <submittedName>
        <fullName evidence="1">Uncharacterized protein</fullName>
    </submittedName>
</protein>
<sequence>MSPRRELQSLCETFKVSFVFQGVIVAASVSGSSNPGAAKDQGWRHGKYIEALTLAWWPRHSPVRLAYQVFEPKEGADDQLPPLIFQHGVIASKETWGVLPQILADRSKRKVNYILSSRGKE</sequence>
<evidence type="ECO:0000313" key="1">
    <source>
        <dbReference type="EMBL" id="GFY29196.1"/>
    </source>
</evidence>
<dbReference type="SUPFAM" id="SSF53474">
    <property type="entry name" value="alpha/beta-Hydrolases"/>
    <property type="match status" value="1"/>
</dbReference>
<name>A0A8X6W7E4_TRICX</name>
<keyword evidence="2" id="KW-1185">Reference proteome</keyword>
<dbReference type="AlphaFoldDB" id="A0A8X6W7E4"/>
<dbReference type="EMBL" id="BMAU01021387">
    <property type="protein sequence ID" value="GFY29196.1"/>
    <property type="molecule type" value="Genomic_DNA"/>
</dbReference>
<accession>A0A8X6W7E4</accession>
<reference evidence="1" key="1">
    <citation type="submission" date="2020-08" db="EMBL/GenBank/DDBJ databases">
        <title>Multicomponent nature underlies the extraordinary mechanical properties of spider dragline silk.</title>
        <authorList>
            <person name="Kono N."/>
            <person name="Nakamura H."/>
            <person name="Mori M."/>
            <person name="Yoshida Y."/>
            <person name="Ohtoshi R."/>
            <person name="Malay A.D."/>
            <person name="Moran D.A.P."/>
            <person name="Tomita M."/>
            <person name="Numata K."/>
            <person name="Arakawa K."/>
        </authorList>
    </citation>
    <scope>NUCLEOTIDE SEQUENCE</scope>
</reference>
<dbReference type="Proteomes" id="UP000887159">
    <property type="component" value="Unassembled WGS sequence"/>
</dbReference>
<dbReference type="InterPro" id="IPR029058">
    <property type="entry name" value="AB_hydrolase_fold"/>
</dbReference>
<gene>
    <name evidence="1" type="ORF">TNCV_4723241</name>
</gene>
<organism evidence="1 2">
    <name type="scientific">Trichonephila clavipes</name>
    <name type="common">Golden silk orbweaver</name>
    <name type="synonym">Nephila clavipes</name>
    <dbReference type="NCBI Taxonomy" id="2585209"/>
    <lineage>
        <taxon>Eukaryota</taxon>
        <taxon>Metazoa</taxon>
        <taxon>Ecdysozoa</taxon>
        <taxon>Arthropoda</taxon>
        <taxon>Chelicerata</taxon>
        <taxon>Arachnida</taxon>
        <taxon>Araneae</taxon>
        <taxon>Araneomorphae</taxon>
        <taxon>Entelegynae</taxon>
        <taxon>Araneoidea</taxon>
        <taxon>Nephilidae</taxon>
        <taxon>Trichonephila</taxon>
    </lineage>
</organism>
<proteinExistence type="predicted"/>
<comment type="caution">
    <text evidence="1">The sequence shown here is derived from an EMBL/GenBank/DDBJ whole genome shotgun (WGS) entry which is preliminary data.</text>
</comment>
<evidence type="ECO:0000313" key="2">
    <source>
        <dbReference type="Proteomes" id="UP000887159"/>
    </source>
</evidence>